<dbReference type="SUPFAM" id="SSF56112">
    <property type="entry name" value="Protein kinase-like (PK-like)"/>
    <property type="match status" value="1"/>
</dbReference>
<protein>
    <recommendedName>
        <fullName evidence="4">Protein kinase domain-containing protein</fullName>
    </recommendedName>
</protein>
<sequence length="329" mass="34477">MIRVRRGGCPLLELHLEGLSMLASLLQQVGHSCNAPWTQPWTLLIILGCGHSLGAGAAHLRRKWPAPWSLNGRLLMVCLKHGVIHRDLKPENFLYDNATENAQLKAIGFGLSILFEPVASVSFSSTMGTGSEASSFGSAFRTSASLAFCCSLASKWVGSLANFGISLLVTSNAGISSYFLTSSTVGGSIFLSAIFSFDFAGVASMLSSAYGISSSLVVAGEGAGGSSTFFTSSVIGVNASLATGFSSSMLFFTSYIIVARGSLIVGIFSSSAFFMSSTIVGAGSSALGFTSSSAFCTFSTLQQLLIHAALREYDYMAPVQLNSKHKIPL</sequence>
<dbReference type="Gene3D" id="1.10.510.10">
    <property type="entry name" value="Transferase(Phosphotransferase) domain 1"/>
    <property type="match status" value="1"/>
</dbReference>
<proteinExistence type="predicted"/>
<evidence type="ECO:0000313" key="3">
    <source>
        <dbReference type="Proteomes" id="UP000222542"/>
    </source>
</evidence>
<organism evidence="2 3">
    <name type="scientific">Capsicum annuum</name>
    <name type="common">Capsicum pepper</name>
    <dbReference type="NCBI Taxonomy" id="4072"/>
    <lineage>
        <taxon>Eukaryota</taxon>
        <taxon>Viridiplantae</taxon>
        <taxon>Streptophyta</taxon>
        <taxon>Embryophyta</taxon>
        <taxon>Tracheophyta</taxon>
        <taxon>Spermatophyta</taxon>
        <taxon>Magnoliopsida</taxon>
        <taxon>eudicotyledons</taxon>
        <taxon>Gunneridae</taxon>
        <taxon>Pentapetalae</taxon>
        <taxon>asterids</taxon>
        <taxon>lamiids</taxon>
        <taxon>Solanales</taxon>
        <taxon>Solanaceae</taxon>
        <taxon>Solanoideae</taxon>
        <taxon>Capsiceae</taxon>
        <taxon>Capsicum</taxon>
    </lineage>
</organism>
<keyword evidence="3" id="KW-1185">Reference proteome</keyword>
<reference evidence="2 3" key="2">
    <citation type="journal article" date="2017" name="Genome Biol.">
        <title>New reference genome sequences of hot pepper reveal the massive evolution of plant disease-resistance genes by retroduplication.</title>
        <authorList>
            <person name="Kim S."/>
            <person name="Park J."/>
            <person name="Yeom S.I."/>
            <person name="Kim Y.M."/>
            <person name="Seo E."/>
            <person name="Kim K.T."/>
            <person name="Kim M.S."/>
            <person name="Lee J.M."/>
            <person name="Cheong K."/>
            <person name="Shin H.S."/>
            <person name="Kim S.B."/>
            <person name="Han K."/>
            <person name="Lee J."/>
            <person name="Park M."/>
            <person name="Lee H.A."/>
            <person name="Lee H.Y."/>
            <person name="Lee Y."/>
            <person name="Oh S."/>
            <person name="Lee J.H."/>
            <person name="Choi E."/>
            <person name="Choi E."/>
            <person name="Lee S.E."/>
            <person name="Jeon J."/>
            <person name="Kim H."/>
            <person name="Choi G."/>
            <person name="Song H."/>
            <person name="Lee J."/>
            <person name="Lee S.C."/>
            <person name="Kwon J.K."/>
            <person name="Lee H.Y."/>
            <person name="Koo N."/>
            <person name="Hong Y."/>
            <person name="Kim R.W."/>
            <person name="Kang W.H."/>
            <person name="Huh J.H."/>
            <person name="Kang B.C."/>
            <person name="Yang T.J."/>
            <person name="Lee Y.H."/>
            <person name="Bennetzen J.L."/>
            <person name="Choi D."/>
        </authorList>
    </citation>
    <scope>NUCLEOTIDE SEQUENCE [LARGE SCALE GENOMIC DNA]</scope>
    <source>
        <strain evidence="3">cv. CM334</strain>
    </source>
</reference>
<feature type="transmembrane region" description="Helical" evidence="1">
    <location>
        <begin position="264"/>
        <end position="289"/>
    </location>
</feature>
<dbReference type="PROSITE" id="PS00108">
    <property type="entry name" value="PROTEIN_KINASE_ST"/>
    <property type="match status" value="1"/>
</dbReference>
<dbReference type="InterPro" id="IPR008271">
    <property type="entry name" value="Ser/Thr_kinase_AS"/>
</dbReference>
<accession>A0A2G2Z294</accession>
<dbReference type="EMBL" id="AYRZ02000007">
    <property type="protein sequence ID" value="PHT76140.1"/>
    <property type="molecule type" value="Genomic_DNA"/>
</dbReference>
<evidence type="ECO:0000256" key="1">
    <source>
        <dbReference type="SAM" id="Phobius"/>
    </source>
</evidence>
<dbReference type="AlphaFoldDB" id="A0A2G2Z294"/>
<keyword evidence="1" id="KW-1133">Transmembrane helix</keyword>
<reference evidence="2 3" key="1">
    <citation type="journal article" date="2014" name="Nat. Genet.">
        <title>Genome sequence of the hot pepper provides insights into the evolution of pungency in Capsicum species.</title>
        <authorList>
            <person name="Kim S."/>
            <person name="Park M."/>
            <person name="Yeom S.I."/>
            <person name="Kim Y.M."/>
            <person name="Lee J.M."/>
            <person name="Lee H.A."/>
            <person name="Seo E."/>
            <person name="Choi J."/>
            <person name="Cheong K."/>
            <person name="Kim K.T."/>
            <person name="Jung K."/>
            <person name="Lee G.W."/>
            <person name="Oh S.K."/>
            <person name="Bae C."/>
            <person name="Kim S.B."/>
            <person name="Lee H.Y."/>
            <person name="Kim S.Y."/>
            <person name="Kim M.S."/>
            <person name="Kang B.C."/>
            <person name="Jo Y.D."/>
            <person name="Yang H.B."/>
            <person name="Jeong H.J."/>
            <person name="Kang W.H."/>
            <person name="Kwon J.K."/>
            <person name="Shin C."/>
            <person name="Lim J.Y."/>
            <person name="Park J.H."/>
            <person name="Huh J.H."/>
            <person name="Kim J.S."/>
            <person name="Kim B.D."/>
            <person name="Cohen O."/>
            <person name="Paran I."/>
            <person name="Suh M.C."/>
            <person name="Lee S.B."/>
            <person name="Kim Y.K."/>
            <person name="Shin Y."/>
            <person name="Noh S.J."/>
            <person name="Park J."/>
            <person name="Seo Y.S."/>
            <person name="Kwon S.Y."/>
            <person name="Kim H.A."/>
            <person name="Park J.M."/>
            <person name="Kim H.J."/>
            <person name="Choi S.B."/>
            <person name="Bosland P.W."/>
            <person name="Reeves G."/>
            <person name="Jo S.H."/>
            <person name="Lee B.W."/>
            <person name="Cho H.T."/>
            <person name="Choi H.S."/>
            <person name="Lee M.S."/>
            <person name="Yu Y."/>
            <person name="Do Choi Y."/>
            <person name="Park B.S."/>
            <person name="van Deynze A."/>
            <person name="Ashrafi H."/>
            <person name="Hill T."/>
            <person name="Kim W.T."/>
            <person name="Pai H.S."/>
            <person name="Ahn H.K."/>
            <person name="Yeam I."/>
            <person name="Giovannoni J.J."/>
            <person name="Rose J.K."/>
            <person name="Sorensen I."/>
            <person name="Lee S.J."/>
            <person name="Kim R.W."/>
            <person name="Choi I.Y."/>
            <person name="Choi B.S."/>
            <person name="Lim J.S."/>
            <person name="Lee Y.H."/>
            <person name="Choi D."/>
        </authorList>
    </citation>
    <scope>NUCLEOTIDE SEQUENCE [LARGE SCALE GENOMIC DNA]</scope>
    <source>
        <strain evidence="3">cv. CM334</strain>
    </source>
</reference>
<dbReference type="STRING" id="4072.A0A2G2Z294"/>
<keyword evidence="1" id="KW-0472">Membrane</keyword>
<gene>
    <name evidence="2" type="ORF">T459_19662</name>
</gene>
<keyword evidence="1" id="KW-0812">Transmembrane</keyword>
<dbReference type="Proteomes" id="UP000222542">
    <property type="component" value="Unassembled WGS sequence"/>
</dbReference>
<dbReference type="Gramene" id="PHT76140">
    <property type="protein sequence ID" value="PHT76140"/>
    <property type="gene ID" value="T459_19662"/>
</dbReference>
<dbReference type="InterPro" id="IPR011009">
    <property type="entry name" value="Kinase-like_dom_sf"/>
</dbReference>
<evidence type="ECO:0000313" key="2">
    <source>
        <dbReference type="EMBL" id="PHT76140.1"/>
    </source>
</evidence>
<feature type="transmembrane region" description="Helical" evidence="1">
    <location>
        <begin position="230"/>
        <end position="252"/>
    </location>
</feature>
<comment type="caution">
    <text evidence="2">The sequence shown here is derived from an EMBL/GenBank/DDBJ whole genome shotgun (WGS) entry which is preliminary data.</text>
</comment>
<dbReference type="GO" id="GO:0004672">
    <property type="term" value="F:protein kinase activity"/>
    <property type="evidence" value="ECO:0007669"/>
    <property type="project" value="InterPro"/>
</dbReference>
<evidence type="ECO:0008006" key="4">
    <source>
        <dbReference type="Google" id="ProtNLM"/>
    </source>
</evidence>
<name>A0A2G2Z294_CAPAN</name>